<dbReference type="PRINTS" id="PR00344">
    <property type="entry name" value="BCTRLSENSOR"/>
</dbReference>
<keyword evidence="5" id="KW-0472">Membrane</keyword>
<dbReference type="SUPFAM" id="SSF55874">
    <property type="entry name" value="ATPase domain of HSP90 chaperone/DNA topoisomerase II/histidine kinase"/>
    <property type="match status" value="1"/>
</dbReference>
<dbReference type="SMART" id="SM00387">
    <property type="entry name" value="HATPase_c"/>
    <property type="match status" value="1"/>
</dbReference>
<evidence type="ECO:0000313" key="10">
    <source>
        <dbReference type="Proteomes" id="UP000039324"/>
    </source>
</evidence>
<dbReference type="GO" id="GO:0000155">
    <property type="term" value="F:phosphorelay sensor kinase activity"/>
    <property type="evidence" value="ECO:0007669"/>
    <property type="project" value="InterPro"/>
</dbReference>
<dbReference type="InterPro" id="IPR003661">
    <property type="entry name" value="HisK_dim/P_dom"/>
</dbReference>
<evidence type="ECO:0008006" key="12">
    <source>
        <dbReference type="Google" id="ProtNLM"/>
    </source>
</evidence>
<evidence type="ECO:0000313" key="9">
    <source>
        <dbReference type="EMBL" id="SPR00968.1"/>
    </source>
</evidence>
<dbReference type="PANTHER" id="PTHR45339:SF1">
    <property type="entry name" value="HYBRID SIGNAL TRANSDUCTION HISTIDINE KINASE J"/>
    <property type="match status" value="1"/>
</dbReference>
<dbReference type="EMBL" id="OVEO01000016">
    <property type="protein sequence ID" value="SPR00968.1"/>
    <property type="molecule type" value="Genomic_DNA"/>
</dbReference>
<dbReference type="Gene3D" id="1.10.287.130">
    <property type="match status" value="1"/>
</dbReference>
<feature type="transmembrane region" description="Helical" evidence="5">
    <location>
        <begin position="124"/>
        <end position="142"/>
    </location>
</feature>
<dbReference type="Proteomes" id="UP000039324">
    <property type="component" value="Unassembled WGS sequence"/>
</dbReference>
<dbReference type="InterPro" id="IPR036890">
    <property type="entry name" value="HATPase_C_sf"/>
</dbReference>
<dbReference type="Pfam" id="PF00512">
    <property type="entry name" value="HisKA"/>
    <property type="match status" value="1"/>
</dbReference>
<keyword evidence="9" id="KW-0496">Mitochondrion</keyword>
<dbReference type="InterPro" id="IPR004358">
    <property type="entry name" value="Sig_transdc_His_kin-like_C"/>
</dbReference>
<keyword evidence="5" id="KW-0812">Transmembrane</keyword>
<dbReference type="SMART" id="SM00388">
    <property type="entry name" value="HisKA"/>
    <property type="match status" value="1"/>
</dbReference>
<dbReference type="Proteomes" id="UP000290189">
    <property type="component" value="Unassembled WGS sequence"/>
</dbReference>
<feature type="domain" description="Response regulatory" evidence="7">
    <location>
        <begin position="649"/>
        <end position="786"/>
    </location>
</feature>
<evidence type="ECO:0000313" key="11">
    <source>
        <dbReference type="Proteomes" id="UP000290189"/>
    </source>
</evidence>
<dbReference type="CDD" id="cd17546">
    <property type="entry name" value="REC_hyHK_CKI1_RcsC-like"/>
    <property type="match status" value="1"/>
</dbReference>
<dbReference type="PROSITE" id="PS50110">
    <property type="entry name" value="RESPONSE_REGULATORY"/>
    <property type="match status" value="1"/>
</dbReference>
<feature type="domain" description="Histidine kinase" evidence="6">
    <location>
        <begin position="259"/>
        <end position="489"/>
    </location>
</feature>
<feature type="transmembrane region" description="Helical" evidence="5">
    <location>
        <begin position="82"/>
        <end position="104"/>
    </location>
</feature>
<sequence length="821" mass="89282">MVDRPASRIVVNQPSAHDDVTEVETGGGPALMSYFVNRRLSGVRYDLFLVTRLIIWMLLVMHIFSVVVAVVCFAHGQLSDAVMALALTLAITGVLGFIVSTRIFQISSAKDISSEALARLTDHIYLIGNMVIGSIFIVDLAHEIATNGDGISTPVNALYPLLASLLTGSRRAAVFWTAAGWLDLNFLPASTLASNDFNARCSTTPDLAWRLAVSNVVYIIVCIVSYKVNKIIQSKRLFDDKKYDDVQNALDTSKAFIANATHELRTPLTQIIGLVQLCAETDLDENQRDLVETMHASAETLLALVNDVLDYQKITSGKCALEAIPFNIVTMVRSILKLVRGNAPGSSPIEIVGDITSRVPEIIIGDPMRLRQILQNVIGNAVKFTIDNTRNEIVVTIDVDTESARDDDGWLSLLITVADKGIGLTETAIDGLFKPFWQASPETTRMYGGTGLGLSICQSLVRLMGGRIYATSPGRNLGTTFHMSIPFRYDPSHMPPADTDITLTGPLAPFAVVYDNVPIALTKLSCVVSELGFRPVPFSDFSDLRQFMSQHADRVGVAVLDVVDDHDRTHHLPGVMEAWPTVPVVGLFALGTPHDASTDPNRLYVLHKPVVTTCVSKAVLEMTRRKSVARTPSISFKQSPRLFAAQSLHLLLVDDNAINLKVIGRIIETAGYTYETCTNGREAIDLVRARMFVDNPPTRLRPFDAVLTDLMMPVVDGLDFAKAVRDDERAAIAGAVAPPSSHLVIILITAAAISNSQADPRLIYVDDVLPKPFSRNQLIAKMAELMTRRRSAGTTPGAATPTNATDAGARLGDPAPLDKPK</sequence>
<reference evidence="8 10" key="1">
    <citation type="submission" date="2015-02" db="EMBL/GenBank/DDBJ databases">
        <authorList>
            <person name="Chooi Y.-H."/>
        </authorList>
    </citation>
    <scope>NUCLEOTIDE SEQUENCE [LARGE SCALE GENOMIC DNA]</scope>
    <source>
        <strain evidence="8">E3</strain>
    </source>
</reference>
<feature type="compositionally biased region" description="Low complexity" evidence="4">
    <location>
        <begin position="792"/>
        <end position="809"/>
    </location>
</feature>
<dbReference type="PROSITE" id="PS50109">
    <property type="entry name" value="HIS_KIN"/>
    <property type="match status" value="1"/>
</dbReference>
<keyword evidence="1 3" id="KW-0597">Phosphoprotein</keyword>
<reference evidence="9 11" key="2">
    <citation type="submission" date="2018-03" db="EMBL/GenBank/DDBJ databases">
        <authorList>
            <person name="Fogelqvist J."/>
        </authorList>
    </citation>
    <scope>NUCLEOTIDE SEQUENCE [LARGE SCALE GENOMIC DNA]</scope>
</reference>
<dbReference type="InterPro" id="IPR036097">
    <property type="entry name" value="HisK_dim/P_sf"/>
</dbReference>
<geneLocation type="mitochondrion" evidence="9"/>
<keyword evidence="2" id="KW-0902">Two-component regulatory system</keyword>
<keyword evidence="10" id="KW-1185">Reference proteome</keyword>
<evidence type="ECO:0000256" key="5">
    <source>
        <dbReference type="SAM" id="Phobius"/>
    </source>
</evidence>
<feature type="region of interest" description="Disordered" evidence="4">
    <location>
        <begin position="789"/>
        <end position="821"/>
    </location>
</feature>
<dbReference type="CDD" id="cd16922">
    <property type="entry name" value="HATPase_EvgS-ArcB-TorS-like"/>
    <property type="match status" value="1"/>
</dbReference>
<proteinExistence type="predicted"/>
<evidence type="ECO:0000313" key="8">
    <source>
        <dbReference type="EMBL" id="CEP00935.1"/>
    </source>
</evidence>
<dbReference type="PANTHER" id="PTHR45339">
    <property type="entry name" value="HYBRID SIGNAL TRANSDUCTION HISTIDINE KINASE J"/>
    <property type="match status" value="1"/>
</dbReference>
<feature type="modified residue" description="4-aspartylphosphate" evidence="3">
    <location>
        <position position="709"/>
    </location>
</feature>
<dbReference type="EMBL" id="CDSF01000105">
    <property type="protein sequence ID" value="CEP00935.1"/>
    <property type="molecule type" value="Genomic_DNA"/>
</dbReference>
<dbReference type="InterPro" id="IPR003594">
    <property type="entry name" value="HATPase_dom"/>
</dbReference>
<evidence type="ECO:0000256" key="2">
    <source>
        <dbReference type="ARBA" id="ARBA00023012"/>
    </source>
</evidence>
<evidence type="ECO:0000256" key="1">
    <source>
        <dbReference type="ARBA" id="ARBA00022553"/>
    </source>
</evidence>
<evidence type="ECO:0000256" key="3">
    <source>
        <dbReference type="PROSITE-ProRule" id="PRU00169"/>
    </source>
</evidence>
<protein>
    <recommendedName>
        <fullName evidence="12">Histidine kinase</fullName>
    </recommendedName>
</protein>
<evidence type="ECO:0000259" key="7">
    <source>
        <dbReference type="PROSITE" id="PS50110"/>
    </source>
</evidence>
<dbReference type="InterPro" id="IPR005467">
    <property type="entry name" value="His_kinase_dom"/>
</dbReference>
<dbReference type="Gene3D" id="3.30.565.10">
    <property type="entry name" value="Histidine kinase-like ATPase, C-terminal domain"/>
    <property type="match status" value="1"/>
</dbReference>
<evidence type="ECO:0000259" key="6">
    <source>
        <dbReference type="PROSITE" id="PS50109"/>
    </source>
</evidence>
<dbReference type="SUPFAM" id="SSF47384">
    <property type="entry name" value="Homodimeric domain of signal transducing histidine kinase"/>
    <property type="match status" value="1"/>
</dbReference>
<dbReference type="Gene3D" id="3.40.50.2300">
    <property type="match status" value="1"/>
</dbReference>
<dbReference type="SUPFAM" id="SSF52172">
    <property type="entry name" value="CheY-like"/>
    <property type="match status" value="1"/>
</dbReference>
<dbReference type="InterPro" id="IPR001789">
    <property type="entry name" value="Sig_transdc_resp-reg_receiver"/>
</dbReference>
<evidence type="ECO:0000256" key="4">
    <source>
        <dbReference type="SAM" id="MobiDB-lite"/>
    </source>
</evidence>
<accession>A0A0G4J025</accession>
<dbReference type="SMART" id="SM00448">
    <property type="entry name" value="REC"/>
    <property type="match status" value="1"/>
</dbReference>
<dbReference type="CDD" id="cd00082">
    <property type="entry name" value="HisKA"/>
    <property type="match status" value="1"/>
</dbReference>
<gene>
    <name evidence="8" type="ORF">PBRA_008247</name>
    <name evidence="9" type="ORF">PLBR_LOCUS8183</name>
</gene>
<dbReference type="AlphaFoldDB" id="A0A0G4J025"/>
<dbReference type="Pfam" id="PF00072">
    <property type="entry name" value="Response_reg"/>
    <property type="match status" value="1"/>
</dbReference>
<feature type="transmembrane region" description="Helical" evidence="5">
    <location>
        <begin position="207"/>
        <end position="226"/>
    </location>
</feature>
<dbReference type="OrthoDB" id="10266508at2759"/>
<dbReference type="InterPro" id="IPR011006">
    <property type="entry name" value="CheY-like_superfamily"/>
</dbReference>
<feature type="transmembrane region" description="Helical" evidence="5">
    <location>
        <begin position="53"/>
        <end position="76"/>
    </location>
</feature>
<keyword evidence="5" id="KW-1133">Transmembrane helix</keyword>
<name>A0A0G4J025_PLABS</name>
<dbReference type="STRING" id="37360.A0A0G4J025"/>
<organism evidence="8 10">
    <name type="scientific">Plasmodiophora brassicae</name>
    <name type="common">Clubroot disease agent</name>
    <dbReference type="NCBI Taxonomy" id="37360"/>
    <lineage>
        <taxon>Eukaryota</taxon>
        <taxon>Sar</taxon>
        <taxon>Rhizaria</taxon>
        <taxon>Endomyxa</taxon>
        <taxon>Phytomyxea</taxon>
        <taxon>Plasmodiophorida</taxon>
        <taxon>Plasmodiophoridae</taxon>
        <taxon>Plasmodiophora</taxon>
    </lineage>
</organism>
<dbReference type="Pfam" id="PF02518">
    <property type="entry name" value="HATPase_c"/>
    <property type="match status" value="1"/>
</dbReference>
<dbReference type="OMA" id="IANATHE"/>